<accession>A0A2P2IZ28</accession>
<dbReference type="AlphaFoldDB" id="A0A2P2IZ28"/>
<evidence type="ECO:0000313" key="1">
    <source>
        <dbReference type="EMBL" id="MBW86488.1"/>
    </source>
</evidence>
<dbReference type="EMBL" id="GGEC01006005">
    <property type="protein sequence ID" value="MBW86488.1"/>
    <property type="molecule type" value="Transcribed_RNA"/>
</dbReference>
<protein>
    <submittedName>
        <fullName evidence="1">Uncharacterized protein</fullName>
    </submittedName>
</protein>
<reference evidence="1" key="1">
    <citation type="submission" date="2018-02" db="EMBL/GenBank/DDBJ databases">
        <title>Rhizophora mucronata_Transcriptome.</title>
        <authorList>
            <person name="Meera S.P."/>
            <person name="Sreeshan A."/>
            <person name="Augustine A."/>
        </authorList>
    </citation>
    <scope>NUCLEOTIDE SEQUENCE</scope>
    <source>
        <tissue evidence="1">Leaf</tissue>
    </source>
</reference>
<organism evidence="1">
    <name type="scientific">Rhizophora mucronata</name>
    <name type="common">Asiatic mangrove</name>
    <dbReference type="NCBI Taxonomy" id="61149"/>
    <lineage>
        <taxon>Eukaryota</taxon>
        <taxon>Viridiplantae</taxon>
        <taxon>Streptophyta</taxon>
        <taxon>Embryophyta</taxon>
        <taxon>Tracheophyta</taxon>
        <taxon>Spermatophyta</taxon>
        <taxon>Magnoliopsida</taxon>
        <taxon>eudicotyledons</taxon>
        <taxon>Gunneridae</taxon>
        <taxon>Pentapetalae</taxon>
        <taxon>rosids</taxon>
        <taxon>fabids</taxon>
        <taxon>Malpighiales</taxon>
        <taxon>Rhizophoraceae</taxon>
        <taxon>Rhizophora</taxon>
    </lineage>
</organism>
<name>A0A2P2IZ28_RHIMU</name>
<proteinExistence type="predicted"/>
<sequence>MYLGKFCFMLVKFLFFSFFFTLFISKWAYVKVDC</sequence>